<dbReference type="PANTHER" id="PTHR15462">
    <property type="entry name" value="SERINE PROTEASE"/>
    <property type="match status" value="1"/>
</dbReference>
<dbReference type="Gene3D" id="2.40.10.10">
    <property type="entry name" value="Trypsin-like serine proteases"/>
    <property type="match status" value="2"/>
</dbReference>
<keyword evidence="1" id="KW-0732">Signal</keyword>
<name>A0A2W2HXA9_9ACTN</name>
<keyword evidence="4" id="KW-1185">Reference proteome</keyword>
<sequence>MIGTTALAAVLMVTGQAAARGDARLERPPGDGKVAASPVQDADATLAYWTDARLAAVTNEPPINGQSRATAPSSSVRPGHDDPPAQRHRHREPGAERPDRAGPPAGRQDRTRPARGPASREESRRQARGRSVNFAQPAAEDPRNRVLTKGGDSRGYAPWPTPYSRDSRSRITGKLFFFDEVDDRDESCTASVVKSQSRNVISTAGHCLINGTTWSSRVLFVPAYRESGGRVEKPFGRWAATQLFIPRRYLDANAGFNVDIGLVALAPDDRGRRVENVVGGFIPHISRSGAKFPPVINLGYPQEGPYSGDLLYRCDAHVTDRNHRDENSLLTTRNCRVAAGNSGGPWITRRPHHHHPGPAIGPPPPVWVEEEKGWLRPLPRSAECRPEGHHHWYLIGVLNSGNGTSDAARLHPSTYGALAGPADRAALRAAGQDHRLAVTGSVPCGTPGSAGSGS</sequence>
<feature type="region of interest" description="Disordered" evidence="2">
    <location>
        <begin position="58"/>
        <end position="164"/>
    </location>
</feature>
<organism evidence="3 4">
    <name type="scientific">Spongiactinospora gelatinilytica</name>
    <dbReference type="NCBI Taxonomy" id="2666298"/>
    <lineage>
        <taxon>Bacteria</taxon>
        <taxon>Bacillati</taxon>
        <taxon>Actinomycetota</taxon>
        <taxon>Actinomycetes</taxon>
        <taxon>Streptosporangiales</taxon>
        <taxon>Streptosporangiaceae</taxon>
        <taxon>Spongiactinospora</taxon>
    </lineage>
</organism>
<protein>
    <recommendedName>
        <fullName evidence="5">Peptidase S1 domain-containing protein</fullName>
    </recommendedName>
</protein>
<reference evidence="3 4" key="1">
    <citation type="submission" date="2018-01" db="EMBL/GenBank/DDBJ databases">
        <title>Draft genome sequence of Sphaerisporangium sp. 7K107.</title>
        <authorList>
            <person name="Sahin N."/>
            <person name="Saygin H."/>
            <person name="Ay H."/>
        </authorList>
    </citation>
    <scope>NUCLEOTIDE SEQUENCE [LARGE SCALE GENOMIC DNA]</scope>
    <source>
        <strain evidence="3 4">7K107</strain>
    </source>
</reference>
<proteinExistence type="predicted"/>
<dbReference type="Proteomes" id="UP000248544">
    <property type="component" value="Unassembled WGS sequence"/>
</dbReference>
<evidence type="ECO:0000256" key="2">
    <source>
        <dbReference type="SAM" id="MobiDB-lite"/>
    </source>
</evidence>
<feature type="compositionally biased region" description="Basic and acidic residues" evidence="2">
    <location>
        <begin position="107"/>
        <end position="125"/>
    </location>
</feature>
<evidence type="ECO:0000313" key="3">
    <source>
        <dbReference type="EMBL" id="PZG43244.1"/>
    </source>
</evidence>
<dbReference type="InterPro" id="IPR043504">
    <property type="entry name" value="Peptidase_S1_PA_chymotrypsin"/>
</dbReference>
<feature type="compositionally biased region" description="Polar residues" evidence="2">
    <location>
        <begin position="64"/>
        <end position="76"/>
    </location>
</feature>
<evidence type="ECO:0008006" key="5">
    <source>
        <dbReference type="Google" id="ProtNLM"/>
    </source>
</evidence>
<accession>A0A2W2HXA9</accession>
<dbReference type="EMBL" id="POUA01000140">
    <property type="protein sequence ID" value="PZG43244.1"/>
    <property type="molecule type" value="Genomic_DNA"/>
</dbReference>
<dbReference type="SUPFAM" id="SSF50494">
    <property type="entry name" value="Trypsin-like serine proteases"/>
    <property type="match status" value="1"/>
</dbReference>
<evidence type="ECO:0000256" key="1">
    <source>
        <dbReference type="ARBA" id="ARBA00022729"/>
    </source>
</evidence>
<gene>
    <name evidence="3" type="ORF">C1I98_18700</name>
</gene>
<dbReference type="InterPro" id="IPR050966">
    <property type="entry name" value="Glutamyl_endopeptidase"/>
</dbReference>
<dbReference type="AlphaFoldDB" id="A0A2W2HXA9"/>
<comment type="caution">
    <text evidence="3">The sequence shown here is derived from an EMBL/GenBank/DDBJ whole genome shotgun (WGS) entry which is preliminary data.</text>
</comment>
<dbReference type="InterPro" id="IPR009003">
    <property type="entry name" value="Peptidase_S1_PA"/>
</dbReference>
<evidence type="ECO:0000313" key="4">
    <source>
        <dbReference type="Proteomes" id="UP000248544"/>
    </source>
</evidence>